<comment type="caution">
    <text evidence="2">The sequence shown here is derived from an EMBL/GenBank/DDBJ whole genome shotgun (WGS) entry which is preliminary data.</text>
</comment>
<keyword evidence="1" id="KW-0812">Transmembrane</keyword>
<organism evidence="2 3">
    <name type="scientific">Candidatus Curtissbacteria bacterium RIFOXYA1_FULL_41_14</name>
    <dbReference type="NCBI Taxonomy" id="1797737"/>
    <lineage>
        <taxon>Bacteria</taxon>
        <taxon>Candidatus Curtissiibacteriota</taxon>
    </lineage>
</organism>
<feature type="transmembrane region" description="Helical" evidence="1">
    <location>
        <begin position="124"/>
        <end position="148"/>
    </location>
</feature>
<feature type="transmembrane region" description="Helical" evidence="1">
    <location>
        <begin position="98"/>
        <end position="117"/>
    </location>
</feature>
<dbReference type="InterPro" id="IPR018650">
    <property type="entry name" value="STSV1_Orf64"/>
</dbReference>
<dbReference type="EMBL" id="MFCA01000029">
    <property type="protein sequence ID" value="OGE01246.1"/>
    <property type="molecule type" value="Genomic_DNA"/>
</dbReference>
<feature type="transmembrane region" description="Helical" evidence="1">
    <location>
        <begin position="273"/>
        <end position="292"/>
    </location>
</feature>
<evidence type="ECO:0008006" key="4">
    <source>
        <dbReference type="Google" id="ProtNLM"/>
    </source>
</evidence>
<feature type="transmembrane region" description="Helical" evidence="1">
    <location>
        <begin position="12"/>
        <end position="31"/>
    </location>
</feature>
<evidence type="ECO:0000256" key="1">
    <source>
        <dbReference type="SAM" id="Phobius"/>
    </source>
</evidence>
<proteinExistence type="predicted"/>
<dbReference type="STRING" id="1797737.A2196_00870"/>
<name>A0A1F5HAZ2_9BACT</name>
<keyword evidence="1" id="KW-0472">Membrane</keyword>
<dbReference type="AlphaFoldDB" id="A0A1F5HAZ2"/>
<accession>A0A1F5HAZ2</accession>
<evidence type="ECO:0000313" key="2">
    <source>
        <dbReference type="EMBL" id="OGE01246.1"/>
    </source>
</evidence>
<gene>
    <name evidence="2" type="ORF">A2196_00870</name>
</gene>
<dbReference type="Proteomes" id="UP000176751">
    <property type="component" value="Unassembled WGS sequence"/>
</dbReference>
<feature type="transmembrane region" description="Helical" evidence="1">
    <location>
        <begin position="208"/>
        <end position="228"/>
    </location>
</feature>
<keyword evidence="1" id="KW-1133">Transmembrane helix</keyword>
<sequence>MKEIFNSYVKSRFIPISITIIFTIFILILLLNRFWQYEAFYYDHGMMESTAYQISRFKLPLHDRGFGRVPIYIDHLYPSLQLVLAPFYWISDSYETPIIVMSILIGLSVLIGYEIGLKLKINKYILYVLLFAYVTYIGFQNALIFFVHDITLQIPFLMLLFLAIVYNRIKLFYLLLIINLGFKESFSVTGLALGISLLLFYQKQWQKHAVMTILISVLYGLLASKLIIPYFQYISFGSWGHFGYTPDIKFDPLNNLLNFIDTLQKRETILTSLTNFGFLPLFSPFSMILLIQDFAQRFVLVGANSPLRQGLNLHYNANLAVILFVGSIFAVSKLQNYKLYRKLIYIHASIILIIAIIFHQFIYHGPYGLLYNREFYKITQNMTFMNDFVAKIPREGKLMIQNNLAVRFTHDDLYILSSEEYLDKVQPDVIALDFRPGQNINNYWPVTEEKMKNLSEKLLNDPLYKPLYKEDCRYIFVKNPVSED</sequence>
<feature type="transmembrane region" description="Helical" evidence="1">
    <location>
        <begin position="343"/>
        <end position="363"/>
    </location>
</feature>
<evidence type="ECO:0000313" key="3">
    <source>
        <dbReference type="Proteomes" id="UP000176751"/>
    </source>
</evidence>
<protein>
    <recommendedName>
        <fullName evidence="4">Glycosyltransferase RgtA/B/C/D-like domain-containing protein</fullName>
    </recommendedName>
</protein>
<reference evidence="2 3" key="1">
    <citation type="journal article" date="2016" name="Nat. Commun.">
        <title>Thousands of microbial genomes shed light on interconnected biogeochemical processes in an aquifer system.</title>
        <authorList>
            <person name="Anantharaman K."/>
            <person name="Brown C.T."/>
            <person name="Hug L.A."/>
            <person name="Sharon I."/>
            <person name="Castelle C.J."/>
            <person name="Probst A.J."/>
            <person name="Thomas B.C."/>
            <person name="Singh A."/>
            <person name="Wilkins M.J."/>
            <person name="Karaoz U."/>
            <person name="Brodie E.L."/>
            <person name="Williams K.H."/>
            <person name="Hubbard S.S."/>
            <person name="Banfield J.F."/>
        </authorList>
    </citation>
    <scope>NUCLEOTIDE SEQUENCE [LARGE SCALE GENOMIC DNA]</scope>
</reference>
<dbReference type="Pfam" id="PF09852">
    <property type="entry name" value="DUF2079"/>
    <property type="match status" value="1"/>
</dbReference>
<feature type="transmembrane region" description="Helical" evidence="1">
    <location>
        <begin position="312"/>
        <end position="331"/>
    </location>
</feature>
<feature type="transmembrane region" description="Helical" evidence="1">
    <location>
        <begin position="154"/>
        <end position="178"/>
    </location>
</feature>